<evidence type="ECO:0000313" key="4">
    <source>
        <dbReference type="Proteomes" id="UP001046870"/>
    </source>
</evidence>
<feature type="chain" id="PRO_5038825214" description="Apple domain-containing protein" evidence="2">
    <location>
        <begin position="23"/>
        <end position="174"/>
    </location>
</feature>
<feature type="signal peptide" evidence="2">
    <location>
        <begin position="1"/>
        <end position="22"/>
    </location>
</feature>
<feature type="region of interest" description="Disordered" evidence="1">
    <location>
        <begin position="128"/>
        <end position="149"/>
    </location>
</feature>
<evidence type="ECO:0000256" key="1">
    <source>
        <dbReference type="SAM" id="MobiDB-lite"/>
    </source>
</evidence>
<evidence type="ECO:0000313" key="3">
    <source>
        <dbReference type="EMBL" id="KAG7473759.1"/>
    </source>
</evidence>
<dbReference type="AlphaFoldDB" id="A0A9D3Q6N7"/>
<protein>
    <recommendedName>
        <fullName evidence="5">Apple domain-containing protein</fullName>
    </recommendedName>
</protein>
<accession>A0A9D3Q6N7</accession>
<keyword evidence="2" id="KW-0732">Signal</keyword>
<reference evidence="3" key="1">
    <citation type="submission" date="2021-01" db="EMBL/GenBank/DDBJ databases">
        <authorList>
            <person name="Zahm M."/>
            <person name="Roques C."/>
            <person name="Cabau C."/>
            <person name="Klopp C."/>
            <person name="Donnadieu C."/>
            <person name="Jouanno E."/>
            <person name="Lampietro C."/>
            <person name="Louis A."/>
            <person name="Herpin A."/>
            <person name="Echchiki A."/>
            <person name="Berthelot C."/>
            <person name="Parey E."/>
            <person name="Roest-Crollius H."/>
            <person name="Braasch I."/>
            <person name="Postlethwait J."/>
            <person name="Bobe J."/>
            <person name="Montfort J."/>
            <person name="Bouchez O."/>
            <person name="Begum T."/>
            <person name="Mejri S."/>
            <person name="Adams A."/>
            <person name="Chen W.-J."/>
            <person name="Guiguen Y."/>
        </authorList>
    </citation>
    <scope>NUCLEOTIDE SEQUENCE</scope>
    <source>
        <strain evidence="3">YG-15Mar2019-1</strain>
        <tissue evidence="3">Brain</tissue>
    </source>
</reference>
<gene>
    <name evidence="3" type="ORF">MATL_G00099330</name>
</gene>
<comment type="caution">
    <text evidence="3">The sequence shown here is derived from an EMBL/GenBank/DDBJ whole genome shotgun (WGS) entry which is preliminary data.</text>
</comment>
<keyword evidence="4" id="KW-1185">Reference proteome</keyword>
<evidence type="ECO:0008006" key="5">
    <source>
        <dbReference type="Google" id="ProtNLM"/>
    </source>
</evidence>
<name>A0A9D3Q6N7_MEGAT</name>
<organism evidence="3 4">
    <name type="scientific">Megalops atlanticus</name>
    <name type="common">Tarpon</name>
    <name type="synonym">Clupea gigantea</name>
    <dbReference type="NCBI Taxonomy" id="7932"/>
    <lineage>
        <taxon>Eukaryota</taxon>
        <taxon>Metazoa</taxon>
        <taxon>Chordata</taxon>
        <taxon>Craniata</taxon>
        <taxon>Vertebrata</taxon>
        <taxon>Euteleostomi</taxon>
        <taxon>Actinopterygii</taxon>
        <taxon>Neopterygii</taxon>
        <taxon>Teleostei</taxon>
        <taxon>Elopiformes</taxon>
        <taxon>Megalopidae</taxon>
        <taxon>Megalops</taxon>
    </lineage>
</organism>
<sequence>MTLHHLLTLSSFLALLVMPCPSSHVGEGEEASILASFPMQEQAQCISMCSANETCNWPLFDKQNNICYILKCSNITICGEISVQDLLSHQEASNQRHSATKNPEITNSRDTSSSCHCHNQCDKHHANNSTNSSHHTHKPIHSNHPSHNTIDSDDKKGINYCFGNHHGQRCVIAN</sequence>
<dbReference type="Proteomes" id="UP001046870">
    <property type="component" value="Chromosome 7"/>
</dbReference>
<proteinExistence type="predicted"/>
<evidence type="ECO:0000256" key="2">
    <source>
        <dbReference type="SAM" id="SignalP"/>
    </source>
</evidence>
<dbReference type="EMBL" id="JAFDVH010000007">
    <property type="protein sequence ID" value="KAG7473759.1"/>
    <property type="molecule type" value="Genomic_DNA"/>
</dbReference>